<dbReference type="InterPro" id="IPR004638">
    <property type="entry name" value="EmrB-like"/>
</dbReference>
<keyword evidence="4" id="KW-1003">Cell membrane</keyword>
<dbReference type="InterPro" id="IPR036259">
    <property type="entry name" value="MFS_trans_sf"/>
</dbReference>
<dbReference type="InterPro" id="IPR020846">
    <property type="entry name" value="MFS_dom"/>
</dbReference>
<dbReference type="PANTHER" id="PTHR42718">
    <property type="entry name" value="MAJOR FACILITATOR SUPERFAMILY MULTIDRUG TRANSPORTER MFSC"/>
    <property type="match status" value="1"/>
</dbReference>
<dbReference type="KEGG" id="sng:SNE_A10740"/>
<evidence type="ECO:0000256" key="4">
    <source>
        <dbReference type="ARBA" id="ARBA00022475"/>
    </source>
</evidence>
<dbReference type="Gene3D" id="1.20.1250.20">
    <property type="entry name" value="MFS general substrate transporter like domains"/>
    <property type="match status" value="1"/>
</dbReference>
<proteinExistence type="inferred from homology"/>
<feature type="transmembrane region" description="Helical" evidence="8">
    <location>
        <begin position="261"/>
        <end position="285"/>
    </location>
</feature>
<evidence type="ECO:0000256" key="7">
    <source>
        <dbReference type="ARBA" id="ARBA00023136"/>
    </source>
</evidence>
<dbReference type="PANTHER" id="PTHR42718:SF9">
    <property type="entry name" value="MAJOR FACILITATOR SUPERFAMILY MULTIDRUG TRANSPORTER MFSC"/>
    <property type="match status" value="1"/>
</dbReference>
<feature type="transmembrane region" description="Helical" evidence="8">
    <location>
        <begin position="326"/>
        <end position="345"/>
    </location>
</feature>
<name>F8L843_SIMNZ</name>
<dbReference type="NCBIfam" id="TIGR00711">
    <property type="entry name" value="efflux_EmrB"/>
    <property type="match status" value="1"/>
</dbReference>
<dbReference type="GO" id="GO:0005886">
    <property type="term" value="C:plasma membrane"/>
    <property type="evidence" value="ECO:0007669"/>
    <property type="project" value="UniProtKB-SubCell"/>
</dbReference>
<dbReference type="RefSeq" id="WP_013943418.1">
    <property type="nucleotide sequence ID" value="NC_015713.1"/>
</dbReference>
<keyword evidence="3" id="KW-0813">Transport</keyword>
<comment type="subcellular location">
    <subcellularLocation>
        <location evidence="1">Cell membrane</location>
        <topology evidence="1">Multi-pass membrane protein</topology>
    </subcellularLocation>
</comment>
<evidence type="ECO:0000256" key="1">
    <source>
        <dbReference type="ARBA" id="ARBA00004651"/>
    </source>
</evidence>
<evidence type="ECO:0000256" key="8">
    <source>
        <dbReference type="SAM" id="Phobius"/>
    </source>
</evidence>
<dbReference type="AlphaFoldDB" id="F8L843"/>
<feature type="transmembrane region" description="Helical" evidence="8">
    <location>
        <begin position="394"/>
        <end position="414"/>
    </location>
</feature>
<dbReference type="PROSITE" id="PS50850">
    <property type="entry name" value="MFS"/>
    <property type="match status" value="1"/>
</dbReference>
<keyword evidence="11" id="KW-1185">Reference proteome</keyword>
<feature type="transmembrane region" description="Helical" evidence="8">
    <location>
        <begin position="76"/>
        <end position="102"/>
    </location>
</feature>
<keyword evidence="7 8" id="KW-0472">Membrane</keyword>
<sequence>MAWTKERLFVLFSMTCAISMVFLNTTLLPIALPTIERELIVSPITLQWIINSYLLSTAVFVIAGGRLGDLFGHRRFFCIGMIVYACASIGGGLAQSGLWLIMSRGIQGMGGAMMSPAAMSILIHVFPLKQRGKAIGIMVAIASLFLSIGPFIGGLFTELLSWRWSFWCNLPIATLGITMTMKSVPKSEKLDEKFDFIGFITTSIGLFCFTLALMQGKSWGWGSPIILTLFFFAVAFIIAARFLDRFAKEPFFDFNLFKNPIFISGTTLIFCSQFILMITVFWPIFFQKVLGYSPIDAGLYTAIATIPLMIVAPISGTINDHFGPRLPIVIGFSLAIFCFVWFFFFSQSHDIHLLTPALLAFGSGIAFVMTPASTTTLGSVPKSKTGVATGMYNMIRFTGATIGVAILGALQYNLQEDAFFKFLKTNRLTSKLDPSHYDGYLADLPAAVEAMDQLSPPIASLVKSSLYKATALAFSWTNLFAGVVALVALLVGAFFFKSVARK</sequence>
<dbReference type="Pfam" id="PF07690">
    <property type="entry name" value="MFS_1"/>
    <property type="match status" value="1"/>
</dbReference>
<dbReference type="HOGENOM" id="CLU_000960_28_2_0"/>
<accession>F8L843</accession>
<gene>
    <name evidence="10" type="ordered locus">SNE_A10740</name>
</gene>
<dbReference type="Gene3D" id="1.20.1720.10">
    <property type="entry name" value="Multidrug resistance protein D"/>
    <property type="match status" value="1"/>
</dbReference>
<feature type="domain" description="Major facilitator superfamily (MFS) profile" evidence="9">
    <location>
        <begin position="10"/>
        <end position="500"/>
    </location>
</feature>
<evidence type="ECO:0000256" key="2">
    <source>
        <dbReference type="ARBA" id="ARBA00008537"/>
    </source>
</evidence>
<feature type="transmembrane region" description="Helical" evidence="8">
    <location>
        <begin position="134"/>
        <end position="152"/>
    </location>
</feature>
<dbReference type="InterPro" id="IPR011701">
    <property type="entry name" value="MFS"/>
</dbReference>
<feature type="transmembrane region" description="Helical" evidence="8">
    <location>
        <begin position="297"/>
        <end position="314"/>
    </location>
</feature>
<evidence type="ECO:0000256" key="5">
    <source>
        <dbReference type="ARBA" id="ARBA00022692"/>
    </source>
</evidence>
<keyword evidence="5 8" id="KW-0812">Transmembrane</keyword>
<dbReference type="PRINTS" id="PR01036">
    <property type="entry name" value="TCRTETB"/>
</dbReference>
<feature type="transmembrane region" description="Helical" evidence="8">
    <location>
        <begin position="44"/>
        <end position="64"/>
    </location>
</feature>
<evidence type="ECO:0000256" key="3">
    <source>
        <dbReference type="ARBA" id="ARBA00022448"/>
    </source>
</evidence>
<dbReference type="Proteomes" id="UP000000496">
    <property type="component" value="Chromosome gsn.131"/>
</dbReference>
<reference evidence="10 11" key="2">
    <citation type="journal article" date="2011" name="Mol. Biol. Evol.">
        <title>Unity in variety--the pan-genome of the Chlamydiae.</title>
        <authorList>
            <person name="Collingro A."/>
            <person name="Tischler P."/>
            <person name="Weinmaier T."/>
            <person name="Penz T."/>
            <person name="Heinz E."/>
            <person name="Brunham R.C."/>
            <person name="Read T.D."/>
            <person name="Bavoil P.M."/>
            <person name="Sachse K."/>
            <person name="Kahane S."/>
            <person name="Friedman M.G."/>
            <person name="Rattei T."/>
            <person name="Myers G.S."/>
            <person name="Horn M."/>
        </authorList>
    </citation>
    <scope>NUCLEOTIDE SEQUENCE [LARGE SCALE GENOMIC DNA]</scope>
    <source>
        <strain evidence="11">ATCC VR-1471 / Z</strain>
    </source>
</reference>
<evidence type="ECO:0000256" key="6">
    <source>
        <dbReference type="ARBA" id="ARBA00022989"/>
    </source>
</evidence>
<comment type="similarity">
    <text evidence="2">Belongs to the major facilitator superfamily. EmrB family.</text>
</comment>
<keyword evidence="6 8" id="KW-1133">Transmembrane helix</keyword>
<dbReference type="EMBL" id="FR872582">
    <property type="protein sequence ID" value="CCB88951.1"/>
    <property type="molecule type" value="Genomic_DNA"/>
</dbReference>
<dbReference type="OrthoDB" id="102502at2"/>
<protein>
    <submittedName>
        <fullName evidence="10">Putative transporter</fullName>
    </submittedName>
</protein>
<feature type="transmembrane region" description="Helical" evidence="8">
    <location>
        <begin position="9"/>
        <end position="32"/>
    </location>
</feature>
<evidence type="ECO:0000313" key="11">
    <source>
        <dbReference type="Proteomes" id="UP000000496"/>
    </source>
</evidence>
<organism evidence="10 11">
    <name type="scientific">Simkania negevensis (strain ATCC VR-1471 / DSM 27360 / Z)</name>
    <dbReference type="NCBI Taxonomy" id="331113"/>
    <lineage>
        <taxon>Bacteria</taxon>
        <taxon>Pseudomonadati</taxon>
        <taxon>Chlamydiota</taxon>
        <taxon>Chlamydiia</taxon>
        <taxon>Parachlamydiales</taxon>
        <taxon>Simkaniaceae</taxon>
        <taxon>Simkania</taxon>
    </lineage>
</organism>
<feature type="transmembrane region" description="Helical" evidence="8">
    <location>
        <begin position="221"/>
        <end position="240"/>
    </location>
</feature>
<feature type="transmembrane region" description="Helical" evidence="8">
    <location>
        <begin position="473"/>
        <end position="496"/>
    </location>
</feature>
<evidence type="ECO:0000259" key="9">
    <source>
        <dbReference type="PROSITE" id="PS50850"/>
    </source>
</evidence>
<reference key="1">
    <citation type="journal article" date="2011" name="Mol. Biol. Evol.">
        <title>Unity in variety -- the pan-genome of the Chlamydiae.</title>
        <authorList>
            <person name="Collingro A."/>
            <person name="Tischler P."/>
            <person name="Weinmaier T."/>
            <person name="Penz T."/>
            <person name="Heinz E."/>
            <person name="Brunham R.C."/>
            <person name="Read T.D."/>
            <person name="Bavoil P.M."/>
            <person name="Sachse K."/>
            <person name="Kahane S."/>
            <person name="Friedman M.G."/>
            <person name="Rattei T."/>
            <person name="Myers G.S.A."/>
            <person name="Horn M."/>
        </authorList>
    </citation>
    <scope>NUCLEOTIDE SEQUENCE</scope>
    <source>
        <strain>Z</strain>
    </source>
</reference>
<feature type="transmembrane region" description="Helical" evidence="8">
    <location>
        <begin position="351"/>
        <end position="373"/>
    </location>
</feature>
<dbReference type="CDD" id="cd17321">
    <property type="entry name" value="MFS_MMR_MDR_like"/>
    <property type="match status" value="1"/>
</dbReference>
<evidence type="ECO:0000313" key="10">
    <source>
        <dbReference type="EMBL" id="CCB88951.1"/>
    </source>
</evidence>
<dbReference type="SUPFAM" id="SSF103473">
    <property type="entry name" value="MFS general substrate transporter"/>
    <property type="match status" value="2"/>
</dbReference>
<feature type="transmembrane region" description="Helical" evidence="8">
    <location>
        <begin position="196"/>
        <end position="215"/>
    </location>
</feature>
<dbReference type="GO" id="GO:0022857">
    <property type="term" value="F:transmembrane transporter activity"/>
    <property type="evidence" value="ECO:0007669"/>
    <property type="project" value="InterPro"/>
</dbReference>
<feature type="transmembrane region" description="Helical" evidence="8">
    <location>
        <begin position="108"/>
        <end position="127"/>
    </location>
</feature>
<dbReference type="STRING" id="331113.SNE_A10740"/>
<dbReference type="eggNOG" id="COG0477">
    <property type="taxonomic scope" value="Bacteria"/>
</dbReference>